<feature type="compositionally biased region" description="Gly residues" evidence="9">
    <location>
        <begin position="584"/>
        <end position="615"/>
    </location>
</feature>
<comment type="pathway">
    <text evidence="3">Sphingolipid metabolism.</text>
</comment>
<feature type="coiled-coil region" evidence="8">
    <location>
        <begin position="328"/>
        <end position="369"/>
    </location>
</feature>
<dbReference type="GO" id="GO:0016020">
    <property type="term" value="C:membrane"/>
    <property type="evidence" value="ECO:0007669"/>
    <property type="project" value="UniProtKB-SubCell"/>
</dbReference>
<protein>
    <submittedName>
        <fullName evidence="13">TLC domain-containing protein</fullName>
    </submittedName>
</protein>
<dbReference type="InterPro" id="IPR037238">
    <property type="entry name" value="YbiA-like_sf"/>
</dbReference>
<dbReference type="Proteomes" id="UP000887561">
    <property type="component" value="Unplaced"/>
</dbReference>
<dbReference type="Pfam" id="PF03798">
    <property type="entry name" value="TRAM_LAG1_CLN8"/>
    <property type="match status" value="1"/>
</dbReference>
<keyword evidence="6 7" id="KW-0472">Membrane</keyword>
<evidence type="ECO:0000256" key="1">
    <source>
        <dbReference type="ARBA" id="ARBA00004141"/>
    </source>
</evidence>
<dbReference type="GO" id="GO:0050291">
    <property type="term" value="F:sphingosine N-acyltransferase activity"/>
    <property type="evidence" value="ECO:0007669"/>
    <property type="project" value="InterPro"/>
</dbReference>
<dbReference type="WBParaSite" id="scaffold34831_cov166.g21837">
    <property type="protein sequence ID" value="scaffold34831_cov166.g21837"/>
    <property type="gene ID" value="scaffold34831_cov166.g21837"/>
</dbReference>
<organism evidence="12 13">
    <name type="scientific">Meloidogyne javanica</name>
    <name type="common">Root-knot nematode worm</name>
    <dbReference type="NCBI Taxonomy" id="6303"/>
    <lineage>
        <taxon>Eukaryota</taxon>
        <taxon>Metazoa</taxon>
        <taxon>Ecdysozoa</taxon>
        <taxon>Nematoda</taxon>
        <taxon>Chromadorea</taxon>
        <taxon>Rhabditida</taxon>
        <taxon>Tylenchina</taxon>
        <taxon>Tylenchomorpha</taxon>
        <taxon>Tylenchoidea</taxon>
        <taxon>Meloidogynidae</taxon>
        <taxon>Meloidogyninae</taxon>
        <taxon>Meloidogyne</taxon>
        <taxon>Meloidogyne incognita group</taxon>
    </lineage>
</organism>
<dbReference type="InterPro" id="IPR012816">
    <property type="entry name" value="NADAR"/>
</dbReference>
<evidence type="ECO:0000256" key="9">
    <source>
        <dbReference type="SAM" id="MobiDB-lite"/>
    </source>
</evidence>
<dbReference type="PANTHER" id="PTHR12560:SF0">
    <property type="entry name" value="LD18904P"/>
    <property type="match status" value="1"/>
</dbReference>
<comment type="pathway">
    <text evidence="2">Lipid metabolism; sphingolipid metabolism.</text>
</comment>
<reference evidence="13" key="1">
    <citation type="submission" date="2022-11" db="UniProtKB">
        <authorList>
            <consortium name="WormBaseParasite"/>
        </authorList>
    </citation>
    <scope>IDENTIFICATION</scope>
</reference>
<evidence type="ECO:0000256" key="6">
    <source>
        <dbReference type="ARBA" id="ARBA00023136"/>
    </source>
</evidence>
<sequence length="615" mass="71391">MNNLNSLNWFWSEQFWLPENVTWSDLRSKNGIQYPQFHEFGYTLLVGILITLLRILVEAFIFVPVGYFSGWMDSKKGTLLQRIHSHLFFGFAGRSKFKRVSETAWRFTYYSCICIAGFYILRDQPQFTFIAESFRNWPNHHLPTPVWWYYVIQTGFYWSLIFSILTFDVKRSDHIEMALHHMATIILLAMSFTVNFVRFGSMILLIHDCADIFLELGKLFRYAGWDKAVTIDFSVFIWGNLLQRPIIPRVFLLILCFLLILHFFWTYILLKIAIKSVNNGVDDIREVSDGEEDGGGGGDDSSIMAVNVNIQNELAIIKQDAMLVRNAVILLENEKESLRKAIRKLKLENGRMKLKIKTLNEKVGKLTNEKLVDVDDGRAPESEYDYDDLNRDFYLIGGIHDPLSLRFEVTIRDKEGIEHKSAERFYWYKMAEKFGDEECKKKLMQAPNVQTAEEAVKNIQKFDSKVWDEVKHDIWEEGQRLKLDQVRWICNLLVLTKTTYLAVASEDKFFGTGWRKNRDESNKPVFWDGENEGGKILMNLRHELKKTHQFNGPQEEEETNTKLREMMRYVWRRIDPTKRNMALGGRGLSSGGLRGVGRIGGGGGGNRSGGKGQRQ</sequence>
<evidence type="ECO:0000313" key="12">
    <source>
        <dbReference type="Proteomes" id="UP000887561"/>
    </source>
</evidence>
<keyword evidence="8" id="KW-0175">Coiled coil</keyword>
<feature type="transmembrane region" description="Helical" evidence="10">
    <location>
        <begin position="179"/>
        <end position="199"/>
    </location>
</feature>
<evidence type="ECO:0000313" key="13">
    <source>
        <dbReference type="WBParaSite" id="scaffold34831_cov166.g21837"/>
    </source>
</evidence>
<dbReference type="Gene3D" id="1.10.357.40">
    <property type="entry name" value="YbiA-like"/>
    <property type="match status" value="1"/>
</dbReference>
<name>A0A915MDI8_MELJA</name>
<evidence type="ECO:0000256" key="7">
    <source>
        <dbReference type="PROSITE-ProRule" id="PRU00205"/>
    </source>
</evidence>
<feature type="region of interest" description="Disordered" evidence="9">
    <location>
        <begin position="582"/>
        <end position="615"/>
    </location>
</feature>
<evidence type="ECO:0000256" key="2">
    <source>
        <dbReference type="ARBA" id="ARBA00004760"/>
    </source>
</evidence>
<feature type="transmembrane region" description="Helical" evidence="10">
    <location>
        <begin position="250"/>
        <end position="270"/>
    </location>
</feature>
<dbReference type="InterPro" id="IPR006634">
    <property type="entry name" value="TLC-dom"/>
</dbReference>
<feature type="transmembrane region" description="Helical" evidence="10">
    <location>
        <begin position="219"/>
        <end position="238"/>
    </location>
</feature>
<dbReference type="CDD" id="cd15457">
    <property type="entry name" value="NADAR"/>
    <property type="match status" value="1"/>
</dbReference>
<evidence type="ECO:0000256" key="4">
    <source>
        <dbReference type="ARBA" id="ARBA00022692"/>
    </source>
</evidence>
<feature type="domain" description="TLC" evidence="11">
    <location>
        <begin position="98"/>
        <end position="278"/>
    </location>
</feature>
<dbReference type="PANTHER" id="PTHR12560">
    <property type="entry name" value="LONGEVITY ASSURANCE FACTOR 1 LAG1"/>
    <property type="match status" value="1"/>
</dbReference>
<feature type="transmembrane region" description="Helical" evidence="10">
    <location>
        <begin position="104"/>
        <end position="121"/>
    </location>
</feature>
<dbReference type="AlphaFoldDB" id="A0A915MDI8"/>
<keyword evidence="5 10" id="KW-1133">Transmembrane helix</keyword>
<dbReference type="Pfam" id="PF08719">
    <property type="entry name" value="NADAR"/>
    <property type="match status" value="1"/>
</dbReference>
<evidence type="ECO:0000256" key="10">
    <source>
        <dbReference type="SAM" id="Phobius"/>
    </source>
</evidence>
<evidence type="ECO:0000259" key="11">
    <source>
        <dbReference type="PROSITE" id="PS50922"/>
    </source>
</evidence>
<dbReference type="GO" id="GO:0046513">
    <property type="term" value="P:ceramide biosynthetic process"/>
    <property type="evidence" value="ECO:0007669"/>
    <property type="project" value="InterPro"/>
</dbReference>
<evidence type="ECO:0000256" key="5">
    <source>
        <dbReference type="ARBA" id="ARBA00022989"/>
    </source>
</evidence>
<evidence type="ECO:0000256" key="8">
    <source>
        <dbReference type="SAM" id="Coils"/>
    </source>
</evidence>
<keyword evidence="12" id="KW-1185">Reference proteome</keyword>
<accession>A0A915MDI8</accession>
<dbReference type="PROSITE" id="PS50922">
    <property type="entry name" value="TLC"/>
    <property type="match status" value="1"/>
</dbReference>
<dbReference type="SUPFAM" id="SSF143990">
    <property type="entry name" value="YbiA-like"/>
    <property type="match status" value="1"/>
</dbReference>
<evidence type="ECO:0000256" key="3">
    <source>
        <dbReference type="ARBA" id="ARBA00004991"/>
    </source>
</evidence>
<dbReference type="SMART" id="SM00724">
    <property type="entry name" value="TLC"/>
    <property type="match status" value="1"/>
</dbReference>
<keyword evidence="4 7" id="KW-0812">Transmembrane</keyword>
<comment type="subcellular location">
    <subcellularLocation>
        <location evidence="1">Membrane</location>
        <topology evidence="1">Multi-pass membrane protein</topology>
    </subcellularLocation>
</comment>
<feature type="transmembrane region" description="Helical" evidence="10">
    <location>
        <begin position="44"/>
        <end position="68"/>
    </location>
</feature>
<feature type="transmembrane region" description="Helical" evidence="10">
    <location>
        <begin position="147"/>
        <end position="167"/>
    </location>
</feature>
<proteinExistence type="predicted"/>
<dbReference type="InterPro" id="IPR016439">
    <property type="entry name" value="Lag1/Lac1-like"/>
</dbReference>